<feature type="region of interest" description="Disordered" evidence="1">
    <location>
        <begin position="58"/>
        <end position="87"/>
    </location>
</feature>
<keyword evidence="2" id="KW-1133">Transmembrane helix</keyword>
<feature type="region of interest" description="Disordered" evidence="1">
    <location>
        <begin position="237"/>
        <end position="257"/>
    </location>
</feature>
<reference evidence="3" key="1">
    <citation type="journal article" date="2014" name="Int. J. Syst. Evol. Microbiol.">
        <title>Complete genome sequence of Corynebacterium casei LMG S-19264T (=DSM 44701T), isolated from a smear-ripened cheese.</title>
        <authorList>
            <consortium name="US DOE Joint Genome Institute (JGI-PGF)"/>
            <person name="Walter F."/>
            <person name="Albersmeier A."/>
            <person name="Kalinowski J."/>
            <person name="Ruckert C."/>
        </authorList>
    </citation>
    <scope>NUCLEOTIDE SEQUENCE</scope>
    <source>
        <strain evidence="3">CGMCC 1.15478</strain>
    </source>
</reference>
<feature type="compositionally biased region" description="Acidic residues" evidence="1">
    <location>
        <begin position="68"/>
        <end position="87"/>
    </location>
</feature>
<evidence type="ECO:0000256" key="2">
    <source>
        <dbReference type="SAM" id="Phobius"/>
    </source>
</evidence>
<comment type="caution">
    <text evidence="3">The sequence shown here is derived from an EMBL/GenBank/DDBJ whole genome shotgun (WGS) entry which is preliminary data.</text>
</comment>
<evidence type="ECO:0000313" key="3">
    <source>
        <dbReference type="EMBL" id="GGC76362.1"/>
    </source>
</evidence>
<sequence>MSDPGYRSPRPPRRLPHPPEVYRRRRIAAAVIVLFLVIVLAVGLFFAVRLVLGAGSGDNSDPQALVEATDEPDEDDDESGDDESLDADDEFDEVLEEDDDFDDEPKIAEGPCLDSAMAVRATVDRTEYPVGDQPRFGMVITNIGDTTCARDLGPAVKQVSVRSVEGDRRIWVNTDCSPATGRDVWTLAPGDQAAFAITWSGTNSSPGCSGARQTVEPGEYRLFTQVGEVSAEPVTFSVFDPNAPEPEPEIEPSPPGE</sequence>
<evidence type="ECO:0000313" key="4">
    <source>
        <dbReference type="Proteomes" id="UP000641514"/>
    </source>
</evidence>
<keyword evidence="2" id="KW-0812">Transmembrane</keyword>
<accession>A0A916UL72</accession>
<dbReference type="EMBL" id="BMJH01000004">
    <property type="protein sequence ID" value="GGC76362.1"/>
    <property type="molecule type" value="Genomic_DNA"/>
</dbReference>
<dbReference type="Proteomes" id="UP000641514">
    <property type="component" value="Unassembled WGS sequence"/>
</dbReference>
<reference evidence="3" key="2">
    <citation type="submission" date="2020-09" db="EMBL/GenBank/DDBJ databases">
        <authorList>
            <person name="Sun Q."/>
            <person name="Zhou Y."/>
        </authorList>
    </citation>
    <scope>NUCLEOTIDE SEQUENCE</scope>
    <source>
        <strain evidence="3">CGMCC 1.15478</strain>
    </source>
</reference>
<proteinExistence type="predicted"/>
<feature type="transmembrane region" description="Helical" evidence="2">
    <location>
        <begin position="27"/>
        <end position="52"/>
    </location>
</feature>
<keyword evidence="2" id="KW-0472">Membrane</keyword>
<organism evidence="3 4">
    <name type="scientific">Hoyosella rhizosphaerae</name>
    <dbReference type="NCBI Taxonomy" id="1755582"/>
    <lineage>
        <taxon>Bacteria</taxon>
        <taxon>Bacillati</taxon>
        <taxon>Actinomycetota</taxon>
        <taxon>Actinomycetes</taxon>
        <taxon>Mycobacteriales</taxon>
        <taxon>Hoyosellaceae</taxon>
        <taxon>Hoyosella</taxon>
    </lineage>
</organism>
<evidence type="ECO:0008006" key="5">
    <source>
        <dbReference type="Google" id="ProtNLM"/>
    </source>
</evidence>
<dbReference type="AlphaFoldDB" id="A0A916UL72"/>
<keyword evidence="4" id="KW-1185">Reference proteome</keyword>
<evidence type="ECO:0000256" key="1">
    <source>
        <dbReference type="SAM" id="MobiDB-lite"/>
    </source>
</evidence>
<protein>
    <recommendedName>
        <fullName evidence="5">DUF4232 domain-containing protein</fullName>
    </recommendedName>
</protein>
<name>A0A916UL72_9ACTN</name>
<dbReference type="RefSeq" id="WP_188677530.1">
    <property type="nucleotide sequence ID" value="NZ_BMJH01000004.1"/>
</dbReference>
<gene>
    <name evidence="3" type="ORF">GCM10011410_32030</name>
</gene>